<keyword evidence="4" id="KW-0812">Transmembrane</keyword>
<evidence type="ECO:0000259" key="5">
    <source>
        <dbReference type="Pfam" id="PF00496"/>
    </source>
</evidence>
<dbReference type="SUPFAM" id="SSF53850">
    <property type="entry name" value="Periplasmic binding protein-like II"/>
    <property type="match status" value="1"/>
</dbReference>
<comment type="similarity">
    <text evidence="1">Belongs to the bacterial solute-binding protein 5 family.</text>
</comment>
<keyword evidence="4" id="KW-1133">Transmembrane helix</keyword>
<name>A0A2H0UMP3_9BACT</name>
<dbReference type="GO" id="GO:0015833">
    <property type="term" value="P:peptide transport"/>
    <property type="evidence" value="ECO:0007669"/>
    <property type="project" value="TreeGrafter"/>
</dbReference>
<evidence type="ECO:0000256" key="3">
    <source>
        <dbReference type="ARBA" id="ARBA00022729"/>
    </source>
</evidence>
<dbReference type="PANTHER" id="PTHR30290">
    <property type="entry name" value="PERIPLASMIC BINDING COMPONENT OF ABC TRANSPORTER"/>
    <property type="match status" value="1"/>
</dbReference>
<evidence type="ECO:0000313" key="6">
    <source>
        <dbReference type="EMBL" id="PIR87658.1"/>
    </source>
</evidence>
<proteinExistence type="inferred from homology"/>
<evidence type="ECO:0000256" key="1">
    <source>
        <dbReference type="ARBA" id="ARBA00005695"/>
    </source>
</evidence>
<feature type="domain" description="Solute-binding protein family 5" evidence="5">
    <location>
        <begin position="91"/>
        <end position="457"/>
    </location>
</feature>
<dbReference type="AlphaFoldDB" id="A0A2H0UMP3"/>
<dbReference type="Gene3D" id="3.10.105.10">
    <property type="entry name" value="Dipeptide-binding Protein, Domain 3"/>
    <property type="match status" value="1"/>
</dbReference>
<keyword evidence="4" id="KW-0472">Membrane</keyword>
<dbReference type="EMBL" id="PFBC01000053">
    <property type="protein sequence ID" value="PIR87658.1"/>
    <property type="molecule type" value="Genomic_DNA"/>
</dbReference>
<dbReference type="Proteomes" id="UP000230903">
    <property type="component" value="Unassembled WGS sequence"/>
</dbReference>
<organism evidence="6 7">
    <name type="scientific">Candidatus Harrisonbacteria bacterium CG10_big_fil_rev_8_21_14_0_10_45_28</name>
    <dbReference type="NCBI Taxonomy" id="1974586"/>
    <lineage>
        <taxon>Bacteria</taxon>
        <taxon>Candidatus Harrisoniibacteriota</taxon>
    </lineage>
</organism>
<evidence type="ECO:0000313" key="7">
    <source>
        <dbReference type="Proteomes" id="UP000230903"/>
    </source>
</evidence>
<accession>A0A2H0UMP3</accession>
<gene>
    <name evidence="6" type="ORF">COU10_03470</name>
</gene>
<evidence type="ECO:0000256" key="2">
    <source>
        <dbReference type="ARBA" id="ARBA00022448"/>
    </source>
</evidence>
<dbReference type="InterPro" id="IPR030678">
    <property type="entry name" value="Peptide/Ni-bd"/>
</dbReference>
<dbReference type="GO" id="GO:1904680">
    <property type="term" value="F:peptide transmembrane transporter activity"/>
    <property type="evidence" value="ECO:0007669"/>
    <property type="project" value="TreeGrafter"/>
</dbReference>
<dbReference type="GO" id="GO:0042597">
    <property type="term" value="C:periplasmic space"/>
    <property type="evidence" value="ECO:0007669"/>
    <property type="project" value="UniProtKB-ARBA"/>
</dbReference>
<dbReference type="Gene3D" id="3.90.76.10">
    <property type="entry name" value="Dipeptide-binding Protein, Domain 1"/>
    <property type="match status" value="1"/>
</dbReference>
<dbReference type="InterPro" id="IPR000914">
    <property type="entry name" value="SBP_5_dom"/>
</dbReference>
<evidence type="ECO:0000256" key="4">
    <source>
        <dbReference type="SAM" id="Phobius"/>
    </source>
</evidence>
<dbReference type="GO" id="GO:0043190">
    <property type="term" value="C:ATP-binding cassette (ABC) transporter complex"/>
    <property type="evidence" value="ECO:0007669"/>
    <property type="project" value="InterPro"/>
</dbReference>
<sequence>MIRDLIKTFHNFSPKERLVFFSALSVFIVALFITIGGLIYNNTVIQPAEGGSYTEGIVGQPTAINPVLAGANDADQDLIRLLYTDLLTLTANYATSSNGSVWTITLKDGLLWSDGEPITTADVVFTVQTIQNPETKSPQQNNWQGVEAIRLSNKEVQFNLKTPYAHFLENLKNLRIIPSHIFSIIPPSNLRLSTYNLEPIASGPYQFVSYQKEKTGFIANYNLEINPHYTGPSALIERLILKFFPTYNDAILAFNQKSIDGLGGIDALDLDKLKINHSTYAINIPRYYAVFFNPTVNPILKETVLRQALTLATDKAKILKEVLSNKGTTIGGPIPPYLQGYNKEAYQDDHTSLKEAAALLEANGWIIDQNSENTFRTKTIQKEIVPLKFSLIVPDISFLVEAANIIQQDWQNIGIDLSLIVAPVDEIQANYVRSRNYEMLLFGNILRTNTDLYSFFHSSQRFQPGLNLSLYNNSKVDTLLENLRQEFDPELQLTSITKIQQIIHDDYPAAFLFSPDYLYAAPQSLGGINQTFITGSSDRFDNINEWFLKTTRVFK</sequence>
<keyword evidence="2" id="KW-0813">Transport</keyword>
<reference evidence="7" key="1">
    <citation type="submission" date="2017-09" db="EMBL/GenBank/DDBJ databases">
        <title>Depth-based differentiation of microbial function through sediment-hosted aquifers and enrichment of novel symbionts in the deep terrestrial subsurface.</title>
        <authorList>
            <person name="Probst A.J."/>
            <person name="Ladd B."/>
            <person name="Jarett J.K."/>
            <person name="Geller-Mcgrath D.E."/>
            <person name="Sieber C.M.K."/>
            <person name="Emerson J.B."/>
            <person name="Anantharaman K."/>
            <person name="Thomas B.C."/>
            <person name="Malmstrom R."/>
            <person name="Stieglmeier M."/>
            <person name="Klingl A."/>
            <person name="Woyke T."/>
            <person name="Ryan C.M."/>
            <person name="Banfield J.F."/>
        </authorList>
    </citation>
    <scope>NUCLEOTIDE SEQUENCE [LARGE SCALE GENOMIC DNA]</scope>
</reference>
<keyword evidence="3" id="KW-0732">Signal</keyword>
<dbReference type="PANTHER" id="PTHR30290:SF9">
    <property type="entry name" value="OLIGOPEPTIDE-BINDING PROTEIN APPA"/>
    <property type="match status" value="1"/>
</dbReference>
<comment type="caution">
    <text evidence="6">The sequence shown here is derived from an EMBL/GenBank/DDBJ whole genome shotgun (WGS) entry which is preliminary data.</text>
</comment>
<dbReference type="InterPro" id="IPR039424">
    <property type="entry name" value="SBP_5"/>
</dbReference>
<dbReference type="Pfam" id="PF00496">
    <property type="entry name" value="SBP_bac_5"/>
    <property type="match status" value="1"/>
</dbReference>
<protein>
    <recommendedName>
        <fullName evidence="5">Solute-binding protein family 5 domain-containing protein</fullName>
    </recommendedName>
</protein>
<dbReference type="PIRSF" id="PIRSF002741">
    <property type="entry name" value="MppA"/>
    <property type="match status" value="1"/>
</dbReference>
<feature type="transmembrane region" description="Helical" evidence="4">
    <location>
        <begin position="20"/>
        <end position="40"/>
    </location>
</feature>
<dbReference type="Gene3D" id="3.40.190.10">
    <property type="entry name" value="Periplasmic binding protein-like II"/>
    <property type="match status" value="1"/>
</dbReference>